<evidence type="ECO:0008006" key="4">
    <source>
        <dbReference type="Google" id="ProtNLM"/>
    </source>
</evidence>
<dbReference type="AlphaFoldDB" id="A0A975L6J1"/>
<evidence type="ECO:0000313" key="2">
    <source>
        <dbReference type="EMBL" id="QVJ00314.1"/>
    </source>
</evidence>
<name>A0A975L6J1_9ACTN</name>
<gene>
    <name evidence="2" type="ORF">KGD82_16255</name>
</gene>
<dbReference type="KEGG" id="nec:KGD82_16255"/>
<keyword evidence="1" id="KW-0812">Transmembrane</keyword>
<proteinExistence type="predicted"/>
<dbReference type="EMBL" id="CP074402">
    <property type="protein sequence ID" value="QVJ00314.1"/>
    <property type="molecule type" value="Genomic_DNA"/>
</dbReference>
<dbReference type="Proteomes" id="UP000682416">
    <property type="component" value="Chromosome"/>
</dbReference>
<reference evidence="2" key="1">
    <citation type="submission" date="2021-05" db="EMBL/GenBank/DDBJ databases">
        <authorList>
            <person name="Kaiqin L."/>
            <person name="Jian G."/>
        </authorList>
    </citation>
    <scope>NUCLEOTIDE SEQUENCE</scope>
    <source>
        <strain evidence="2">HDS5</strain>
    </source>
</reference>
<sequence>MSRRIEPAAVVRTLLPYLVGAVAALAAGQGITLPETALAAVIEPALEPAVAFVVGGGYYLLGRVLETRAGQTAQTIGRLLLSFGTTAQTPVYVPATDITAARNAAGA</sequence>
<keyword evidence="1" id="KW-1133">Transmembrane helix</keyword>
<keyword evidence="1" id="KW-0472">Membrane</keyword>
<evidence type="ECO:0000313" key="3">
    <source>
        <dbReference type="Proteomes" id="UP000682416"/>
    </source>
</evidence>
<keyword evidence="3" id="KW-1185">Reference proteome</keyword>
<protein>
    <recommendedName>
        <fullName evidence="4">Holin</fullName>
    </recommendedName>
</protein>
<organism evidence="2 3">
    <name type="scientific">Nocardiopsis eucommiae</name>
    <dbReference type="NCBI Taxonomy" id="2831970"/>
    <lineage>
        <taxon>Bacteria</taxon>
        <taxon>Bacillati</taxon>
        <taxon>Actinomycetota</taxon>
        <taxon>Actinomycetes</taxon>
        <taxon>Streptosporangiales</taxon>
        <taxon>Nocardiopsidaceae</taxon>
        <taxon>Nocardiopsis</taxon>
    </lineage>
</organism>
<evidence type="ECO:0000256" key="1">
    <source>
        <dbReference type="SAM" id="Phobius"/>
    </source>
</evidence>
<feature type="transmembrane region" description="Helical" evidence="1">
    <location>
        <begin position="36"/>
        <end position="61"/>
    </location>
</feature>
<accession>A0A975L6J1</accession>